<evidence type="ECO:0000313" key="2">
    <source>
        <dbReference type="EMBL" id="OHV27972.1"/>
    </source>
</evidence>
<keyword evidence="3" id="KW-1185">Reference proteome</keyword>
<name>A0A1S1Q4D1_9ACTN</name>
<dbReference type="Proteomes" id="UP000179769">
    <property type="component" value="Unassembled WGS sequence"/>
</dbReference>
<accession>A0A1S1Q4D1</accession>
<dbReference type="AlphaFoldDB" id="A0A1S1Q4D1"/>
<organism evidence="2 3">
    <name type="scientific">Parafrankia soli</name>
    <dbReference type="NCBI Taxonomy" id="2599596"/>
    <lineage>
        <taxon>Bacteria</taxon>
        <taxon>Bacillati</taxon>
        <taxon>Actinomycetota</taxon>
        <taxon>Actinomycetes</taxon>
        <taxon>Frankiales</taxon>
        <taxon>Frankiaceae</taxon>
        <taxon>Parafrankia</taxon>
    </lineage>
</organism>
<protein>
    <submittedName>
        <fullName evidence="2">Uncharacterized protein</fullName>
    </submittedName>
</protein>
<comment type="caution">
    <text evidence="2">The sequence shown here is derived from an EMBL/GenBank/DDBJ whole genome shotgun (WGS) entry which is preliminary data.</text>
</comment>
<evidence type="ECO:0000313" key="3">
    <source>
        <dbReference type="Proteomes" id="UP000179769"/>
    </source>
</evidence>
<evidence type="ECO:0000256" key="1">
    <source>
        <dbReference type="SAM" id="MobiDB-lite"/>
    </source>
</evidence>
<gene>
    <name evidence="2" type="ORF">BBK14_18600</name>
</gene>
<proteinExistence type="predicted"/>
<dbReference type="RefSeq" id="WP_071064083.1">
    <property type="nucleotide sequence ID" value="NZ_MAXA01000215.1"/>
</dbReference>
<feature type="region of interest" description="Disordered" evidence="1">
    <location>
        <begin position="95"/>
        <end position="122"/>
    </location>
</feature>
<dbReference type="EMBL" id="MAXA01000215">
    <property type="protein sequence ID" value="OHV27972.1"/>
    <property type="molecule type" value="Genomic_DNA"/>
</dbReference>
<sequence length="191" mass="19270">MGGLARLGGAELVLPGNATGRRKCHDQDFWWDVHLVDAPARPDQPVNADGLTPLAGLWRELAAHRDGGVAVVPAALAVTAGGHWARYLPCAPGEPCESRRPGLPAGPAGPPAPGSGAAVATDATGGHTEAAKVARGATATAGPGWVMVRGPDGVHFCPVDTAPMQPCPVRSAGAERYGAAMAAPFTRRAGA</sequence>
<reference evidence="3" key="1">
    <citation type="submission" date="2016-07" db="EMBL/GenBank/DDBJ databases">
        <title>Frankia sp. NRRL B-16219 Genome sequencing.</title>
        <authorList>
            <person name="Ghodhbane-Gtari F."/>
            <person name="Swanson E."/>
            <person name="Gueddou A."/>
            <person name="Louati M."/>
            <person name="Nouioui I."/>
            <person name="Hezbri K."/>
            <person name="Abebe-Akele F."/>
            <person name="Simpson S."/>
            <person name="Morris K."/>
            <person name="Thomas K."/>
            <person name="Gtari M."/>
            <person name="Tisa L.S."/>
        </authorList>
    </citation>
    <scope>NUCLEOTIDE SEQUENCE [LARGE SCALE GENOMIC DNA]</scope>
    <source>
        <strain evidence="3">NRRL B-16219</strain>
    </source>
</reference>